<sequence>GLRPVVDNWQTLVEYSIASINAVIERVMLRAAYSCEASILWRRRPKGTPAAKVQADYDQIIGCFLFLFQKIYPVTLQIVDVWSCE</sequence>
<evidence type="ECO:0000313" key="2">
    <source>
        <dbReference type="Proteomes" id="UP000789831"/>
    </source>
</evidence>
<comment type="caution">
    <text evidence="1">The sequence shown here is derived from an EMBL/GenBank/DDBJ whole genome shotgun (WGS) entry which is preliminary data.</text>
</comment>
<keyword evidence="2" id="KW-1185">Reference proteome</keyword>
<dbReference type="EMBL" id="CAJVPL010003228">
    <property type="protein sequence ID" value="CAG8628705.1"/>
    <property type="molecule type" value="Genomic_DNA"/>
</dbReference>
<dbReference type="Proteomes" id="UP000789831">
    <property type="component" value="Unassembled WGS sequence"/>
</dbReference>
<protein>
    <submittedName>
        <fullName evidence="1">5864_t:CDS:1</fullName>
    </submittedName>
</protein>
<organism evidence="1 2">
    <name type="scientific">Ambispora gerdemannii</name>
    <dbReference type="NCBI Taxonomy" id="144530"/>
    <lineage>
        <taxon>Eukaryota</taxon>
        <taxon>Fungi</taxon>
        <taxon>Fungi incertae sedis</taxon>
        <taxon>Mucoromycota</taxon>
        <taxon>Glomeromycotina</taxon>
        <taxon>Glomeromycetes</taxon>
        <taxon>Archaeosporales</taxon>
        <taxon>Ambisporaceae</taxon>
        <taxon>Ambispora</taxon>
    </lineage>
</organism>
<evidence type="ECO:0000313" key="1">
    <source>
        <dbReference type="EMBL" id="CAG8628705.1"/>
    </source>
</evidence>
<reference evidence="1" key="1">
    <citation type="submission" date="2021-06" db="EMBL/GenBank/DDBJ databases">
        <authorList>
            <person name="Kallberg Y."/>
            <person name="Tangrot J."/>
            <person name="Rosling A."/>
        </authorList>
    </citation>
    <scope>NUCLEOTIDE SEQUENCE</scope>
    <source>
        <strain evidence="1">MT106</strain>
    </source>
</reference>
<dbReference type="AlphaFoldDB" id="A0A9N9D862"/>
<name>A0A9N9D862_9GLOM</name>
<accession>A0A9N9D862</accession>
<gene>
    <name evidence="1" type="ORF">AGERDE_LOCUS10422</name>
</gene>
<proteinExistence type="predicted"/>
<feature type="non-terminal residue" evidence="1">
    <location>
        <position position="85"/>
    </location>
</feature>